<evidence type="ECO:0000313" key="2">
    <source>
        <dbReference type="Proteomes" id="UP000324222"/>
    </source>
</evidence>
<dbReference type="AlphaFoldDB" id="A0A5B7JUY9"/>
<name>A0A5B7JUY9_PORTR</name>
<dbReference type="Proteomes" id="UP000324222">
    <property type="component" value="Unassembled WGS sequence"/>
</dbReference>
<organism evidence="1 2">
    <name type="scientific">Portunus trituberculatus</name>
    <name type="common">Swimming crab</name>
    <name type="synonym">Neptunus trituberculatus</name>
    <dbReference type="NCBI Taxonomy" id="210409"/>
    <lineage>
        <taxon>Eukaryota</taxon>
        <taxon>Metazoa</taxon>
        <taxon>Ecdysozoa</taxon>
        <taxon>Arthropoda</taxon>
        <taxon>Crustacea</taxon>
        <taxon>Multicrustacea</taxon>
        <taxon>Malacostraca</taxon>
        <taxon>Eumalacostraca</taxon>
        <taxon>Eucarida</taxon>
        <taxon>Decapoda</taxon>
        <taxon>Pleocyemata</taxon>
        <taxon>Brachyura</taxon>
        <taxon>Eubrachyura</taxon>
        <taxon>Portunoidea</taxon>
        <taxon>Portunidae</taxon>
        <taxon>Portuninae</taxon>
        <taxon>Portunus</taxon>
    </lineage>
</organism>
<proteinExistence type="predicted"/>
<protein>
    <submittedName>
        <fullName evidence="1">Uncharacterized protein</fullName>
    </submittedName>
</protein>
<evidence type="ECO:0000313" key="1">
    <source>
        <dbReference type="EMBL" id="MPC99882.1"/>
    </source>
</evidence>
<accession>A0A5B7JUY9</accession>
<gene>
    <name evidence="1" type="ORF">E2C01_095327</name>
</gene>
<sequence length="59" mass="5954">MGPAPGSLVWLTAAPATGVSSLAVCQECPAPRFAGWRLESCGGVLYNLVVGMMVSAGTD</sequence>
<comment type="caution">
    <text evidence="1">The sequence shown here is derived from an EMBL/GenBank/DDBJ whole genome shotgun (WGS) entry which is preliminary data.</text>
</comment>
<dbReference type="EMBL" id="VSRR010120376">
    <property type="protein sequence ID" value="MPC99882.1"/>
    <property type="molecule type" value="Genomic_DNA"/>
</dbReference>
<keyword evidence="2" id="KW-1185">Reference proteome</keyword>
<reference evidence="1 2" key="1">
    <citation type="submission" date="2019-05" db="EMBL/GenBank/DDBJ databases">
        <title>Another draft genome of Portunus trituberculatus and its Hox gene families provides insights of decapod evolution.</title>
        <authorList>
            <person name="Jeong J.-H."/>
            <person name="Song I."/>
            <person name="Kim S."/>
            <person name="Choi T."/>
            <person name="Kim D."/>
            <person name="Ryu S."/>
            <person name="Kim W."/>
        </authorList>
    </citation>
    <scope>NUCLEOTIDE SEQUENCE [LARGE SCALE GENOMIC DNA]</scope>
    <source>
        <tissue evidence="1">Muscle</tissue>
    </source>
</reference>